<comment type="caution">
    <text evidence="8">The sequence shown here is derived from an EMBL/GenBank/DDBJ whole genome shotgun (WGS) entry which is preliminary data.</text>
</comment>
<accession>W7IWD3</accession>
<dbReference type="OrthoDB" id="3518068at2"/>
<sequence>MSTTRTTPVGNRYHLVAVLVAGAVVGVLVGLALTATSPVPGLPEPAEVVRVGLPVVRVLLDVAAVVTVGLCLLPLLVGFDRPRLTEPLMLGARRASMYSSLVWLVAALVTLVMQTAELRPGTDVSAAAVAEYVSTIGAGKALVFVAVFALLCFGLALWAVVAGESVPAELRAAVALFALLPLPVTGHATNWRMHDFTMISMELHVLSAATWTGGLGAVVVVLAADRALLAHALPRFSKLATVCLVLVTVTGAFNGFVELAVSPTLTVLGGLFTTGYGILLVLKTLCLLTLAALGARIRWRLLPAVTAHKPTALVTWAAVELGVMGLAFGLATVLTRAPIN</sequence>
<evidence type="ECO:0000313" key="9">
    <source>
        <dbReference type="Proteomes" id="UP000019277"/>
    </source>
</evidence>
<dbReference type="InterPro" id="IPR008457">
    <property type="entry name" value="Cu-R_CopD_dom"/>
</dbReference>
<evidence type="ECO:0000256" key="1">
    <source>
        <dbReference type="ARBA" id="ARBA00004651"/>
    </source>
</evidence>
<reference evidence="8 9" key="1">
    <citation type="journal article" date="2014" name="Genome Announc.">
        <title>Draft Genome Sequence of the Antitrypanosomally Active Sponge-Associated Bacterium Actinokineospora sp. Strain EG49.</title>
        <authorList>
            <person name="Harjes J."/>
            <person name="Ryu T."/>
            <person name="Abdelmohsen U.R."/>
            <person name="Moitinho-Silva L."/>
            <person name="Horn H."/>
            <person name="Ravasi T."/>
            <person name="Hentschel U."/>
        </authorList>
    </citation>
    <scope>NUCLEOTIDE SEQUENCE [LARGE SCALE GENOMIC DNA]</scope>
    <source>
        <strain evidence="8 9">EG49</strain>
    </source>
</reference>
<keyword evidence="5 6" id="KW-0472">Membrane</keyword>
<feature type="transmembrane region" description="Helical" evidence="6">
    <location>
        <begin position="141"/>
        <end position="161"/>
    </location>
</feature>
<dbReference type="EMBL" id="AYXG01000242">
    <property type="protein sequence ID" value="EWC58329.1"/>
    <property type="molecule type" value="Genomic_DNA"/>
</dbReference>
<protein>
    <submittedName>
        <fullName evidence="8">Copper resistance protein CopD</fullName>
    </submittedName>
</protein>
<name>W7IWD3_9PSEU</name>
<gene>
    <name evidence="8" type="ORF">UO65_6395</name>
</gene>
<dbReference type="PANTHER" id="PTHR34820:SF4">
    <property type="entry name" value="INNER MEMBRANE PROTEIN YEBZ"/>
    <property type="match status" value="1"/>
</dbReference>
<dbReference type="Pfam" id="PF05425">
    <property type="entry name" value="CopD"/>
    <property type="match status" value="1"/>
</dbReference>
<dbReference type="GO" id="GO:0006825">
    <property type="term" value="P:copper ion transport"/>
    <property type="evidence" value="ECO:0007669"/>
    <property type="project" value="InterPro"/>
</dbReference>
<feature type="transmembrane region" description="Helical" evidence="6">
    <location>
        <begin position="269"/>
        <end position="293"/>
    </location>
</feature>
<dbReference type="RefSeq" id="WP_035290164.1">
    <property type="nucleotide sequence ID" value="NZ_AYXG01000242.1"/>
</dbReference>
<dbReference type="PANTHER" id="PTHR34820">
    <property type="entry name" value="INNER MEMBRANE PROTEIN YEBZ"/>
    <property type="match status" value="1"/>
</dbReference>
<evidence type="ECO:0000256" key="6">
    <source>
        <dbReference type="SAM" id="Phobius"/>
    </source>
</evidence>
<evidence type="ECO:0000256" key="5">
    <source>
        <dbReference type="ARBA" id="ARBA00023136"/>
    </source>
</evidence>
<organism evidence="8 9">
    <name type="scientific">Actinokineospora spheciospongiae</name>
    <dbReference type="NCBI Taxonomy" id="909613"/>
    <lineage>
        <taxon>Bacteria</taxon>
        <taxon>Bacillati</taxon>
        <taxon>Actinomycetota</taxon>
        <taxon>Actinomycetes</taxon>
        <taxon>Pseudonocardiales</taxon>
        <taxon>Pseudonocardiaceae</taxon>
        <taxon>Actinokineospora</taxon>
    </lineage>
</organism>
<evidence type="ECO:0000259" key="7">
    <source>
        <dbReference type="Pfam" id="PF05425"/>
    </source>
</evidence>
<evidence type="ECO:0000313" key="8">
    <source>
        <dbReference type="EMBL" id="EWC58329.1"/>
    </source>
</evidence>
<keyword evidence="3 6" id="KW-0812">Transmembrane</keyword>
<dbReference type="STRING" id="909613.UO65_6395"/>
<feature type="transmembrane region" description="Helical" evidence="6">
    <location>
        <begin position="55"/>
        <end position="77"/>
    </location>
</feature>
<proteinExistence type="predicted"/>
<dbReference type="eggNOG" id="COG1276">
    <property type="taxonomic scope" value="Bacteria"/>
</dbReference>
<feature type="transmembrane region" description="Helical" evidence="6">
    <location>
        <begin position="173"/>
        <end position="191"/>
    </location>
</feature>
<feature type="transmembrane region" description="Helical" evidence="6">
    <location>
        <begin position="98"/>
        <end position="116"/>
    </location>
</feature>
<keyword evidence="2" id="KW-1003">Cell membrane</keyword>
<evidence type="ECO:0000256" key="3">
    <source>
        <dbReference type="ARBA" id="ARBA00022692"/>
    </source>
</evidence>
<feature type="transmembrane region" description="Helical" evidence="6">
    <location>
        <begin position="313"/>
        <end position="334"/>
    </location>
</feature>
<accession>A0A8E2WZX5</accession>
<evidence type="ECO:0000256" key="2">
    <source>
        <dbReference type="ARBA" id="ARBA00022475"/>
    </source>
</evidence>
<evidence type="ECO:0000256" key="4">
    <source>
        <dbReference type="ARBA" id="ARBA00022989"/>
    </source>
</evidence>
<feature type="transmembrane region" description="Helical" evidence="6">
    <location>
        <begin position="203"/>
        <end position="224"/>
    </location>
</feature>
<dbReference type="GO" id="GO:0005886">
    <property type="term" value="C:plasma membrane"/>
    <property type="evidence" value="ECO:0007669"/>
    <property type="project" value="UniProtKB-SubCell"/>
</dbReference>
<feature type="transmembrane region" description="Helical" evidence="6">
    <location>
        <begin position="12"/>
        <end position="35"/>
    </location>
</feature>
<keyword evidence="4 6" id="KW-1133">Transmembrane helix</keyword>
<keyword evidence="9" id="KW-1185">Reference proteome</keyword>
<dbReference type="InterPro" id="IPR032694">
    <property type="entry name" value="CopC/D"/>
</dbReference>
<feature type="transmembrane region" description="Helical" evidence="6">
    <location>
        <begin position="236"/>
        <end position="257"/>
    </location>
</feature>
<dbReference type="AlphaFoldDB" id="W7IWD3"/>
<comment type="subcellular location">
    <subcellularLocation>
        <location evidence="1">Cell membrane</location>
        <topology evidence="1">Multi-pass membrane protein</topology>
    </subcellularLocation>
</comment>
<dbReference type="PATRIC" id="fig|909613.9.peg.6390"/>
<dbReference type="Proteomes" id="UP000019277">
    <property type="component" value="Unassembled WGS sequence"/>
</dbReference>
<feature type="domain" description="Copper resistance protein D" evidence="7">
    <location>
        <begin position="231"/>
        <end position="334"/>
    </location>
</feature>